<comment type="miscellaneous">
    <text evidence="2">Reaction is initiated by nucleophilic attack of cysteine at the double bond, yielding a covalent succinylcysteine-like intermediate.</text>
</comment>
<sequence length="251" mass="26970">MSATPYRIGQIVPSSNLTMETEIPAMLAARSLIRPERFTFHSSRMRMKTVRKDELAAMDAESDRCALELSDARVDVLGYACLVAIMSMGHGYHRASQERLHAVTETNDAAAPVVTSAGALVDALAVLRARKIALVAPYMRPLTEMVVAYLENEGIAVQDWRALEIADNIEVARHDPSRLPGIVAGLHTDDVDAIVLSACVQMPSLPVVAEVEAQARRPVLTASIATTYAILKALNLEPVVPGAGALLSGAY</sequence>
<dbReference type="HAMAP" id="MF_00943">
    <property type="entry name" value="Maleate_isomerase"/>
    <property type="match status" value="1"/>
</dbReference>
<dbReference type="AlphaFoldDB" id="A0A844SKA4"/>
<gene>
    <name evidence="2" type="primary">maiA</name>
    <name evidence="3" type="ORF">GPL21_05155</name>
</gene>
<comment type="catalytic activity">
    <reaction evidence="2">
        <text>maleate = fumarate</text>
        <dbReference type="Rhea" id="RHEA:13169"/>
        <dbReference type="ChEBI" id="CHEBI:29806"/>
        <dbReference type="ChEBI" id="CHEBI:30780"/>
        <dbReference type="EC" id="5.2.1.1"/>
    </reaction>
</comment>
<dbReference type="GO" id="GO:0050076">
    <property type="term" value="F:maleate isomerase activity"/>
    <property type="evidence" value="ECO:0007669"/>
    <property type="project" value="UniProtKB-UniRule"/>
</dbReference>
<dbReference type="PIRSF" id="PIRSF015736">
    <property type="entry name" value="MI"/>
    <property type="match status" value="1"/>
</dbReference>
<evidence type="ECO:0000256" key="2">
    <source>
        <dbReference type="HAMAP-Rule" id="MF_00943"/>
    </source>
</evidence>
<keyword evidence="4" id="KW-1185">Reference proteome</keyword>
<dbReference type="EC" id="5.2.1.1" evidence="2"/>
<dbReference type="Gene3D" id="3.40.50.12500">
    <property type="match status" value="1"/>
</dbReference>
<feature type="binding site" evidence="2">
    <location>
        <begin position="200"/>
        <end position="201"/>
    </location>
    <ligand>
        <name>substrate</name>
    </ligand>
</feature>
<dbReference type="Pfam" id="PF17645">
    <property type="entry name" value="Amdase"/>
    <property type="match status" value="1"/>
</dbReference>
<dbReference type="InterPro" id="IPR053714">
    <property type="entry name" value="Iso_Racemase_Enz_sf"/>
</dbReference>
<organism evidence="3 4">
    <name type="scientific">Bradyrhizobium pachyrhizi</name>
    <dbReference type="NCBI Taxonomy" id="280333"/>
    <lineage>
        <taxon>Bacteria</taxon>
        <taxon>Pseudomonadati</taxon>
        <taxon>Pseudomonadota</taxon>
        <taxon>Alphaproteobacteria</taxon>
        <taxon>Hyphomicrobiales</taxon>
        <taxon>Nitrobacteraceae</taxon>
        <taxon>Bradyrhizobium</taxon>
    </lineage>
</organism>
<feature type="binding site" evidence="2">
    <location>
        <position position="16"/>
    </location>
    <ligand>
        <name>substrate</name>
    </ligand>
</feature>
<feature type="modified residue" description="S-(2-succinyl)cysteine" evidence="2">
    <location>
        <position position="81"/>
    </location>
</feature>
<feature type="binding site" evidence="2">
    <location>
        <begin position="81"/>
        <end position="83"/>
    </location>
    <ligand>
        <name>substrate</name>
    </ligand>
</feature>
<feature type="binding site" evidence="2">
    <location>
        <position position="138"/>
    </location>
    <ligand>
        <name>substrate</name>
    </ligand>
</feature>
<dbReference type="RefSeq" id="WP_157341484.1">
    <property type="nucleotide sequence ID" value="NZ_WQNF01000003.1"/>
</dbReference>
<protein>
    <recommendedName>
        <fullName evidence="2">Maleate isomerase</fullName>
        <ecNumber evidence="2">5.2.1.1</ecNumber>
    </recommendedName>
    <alternativeName>
        <fullName evidence="2">Maleate cis-trans isomerase</fullName>
    </alternativeName>
</protein>
<dbReference type="InterPro" id="IPR028615">
    <property type="entry name" value="Maleate_isomerase"/>
</dbReference>
<comment type="caution">
    <text evidence="3">The sequence shown here is derived from an EMBL/GenBank/DDBJ whole genome shotgun (WGS) entry which is preliminary data.</text>
</comment>
<dbReference type="FunFam" id="3.40.50.12500:FF:000002">
    <property type="entry name" value="Maleate isomerase"/>
    <property type="match status" value="1"/>
</dbReference>
<dbReference type="PANTHER" id="PTHR40267">
    <property type="entry name" value="BLR3294 PROTEIN"/>
    <property type="match status" value="1"/>
</dbReference>
<comment type="similarity">
    <text evidence="2">Belongs to the maleate isomerase family.</text>
</comment>
<feature type="active site" description="Nucleophile" evidence="2">
    <location>
        <position position="81"/>
    </location>
</feature>
<evidence type="ECO:0000313" key="3">
    <source>
        <dbReference type="EMBL" id="MVT64499.1"/>
    </source>
</evidence>
<proteinExistence type="inferred from homology"/>
<accession>A0A844SKA4</accession>
<dbReference type="InterPro" id="IPR026286">
    <property type="entry name" value="MaiA/AMDase"/>
</dbReference>
<name>A0A844SKA4_9BRAD</name>
<comment type="subunit">
    <text evidence="2">Homodimer.</text>
</comment>
<evidence type="ECO:0000313" key="4">
    <source>
        <dbReference type="Proteomes" id="UP000436468"/>
    </source>
</evidence>
<dbReference type="EMBL" id="WQNF01000003">
    <property type="protein sequence ID" value="MVT64499.1"/>
    <property type="molecule type" value="Genomic_DNA"/>
</dbReference>
<keyword evidence="1 2" id="KW-0413">Isomerase</keyword>
<evidence type="ECO:0000256" key="1">
    <source>
        <dbReference type="ARBA" id="ARBA00023235"/>
    </source>
</evidence>
<dbReference type="PANTHER" id="PTHR40267:SF1">
    <property type="entry name" value="BLR3294 PROTEIN"/>
    <property type="match status" value="1"/>
</dbReference>
<feature type="active site" description="Proton donor" evidence="2">
    <location>
        <position position="199"/>
    </location>
</feature>
<feature type="binding site" evidence="2">
    <location>
        <position position="168"/>
    </location>
    <ligand>
        <name>substrate</name>
    </ligand>
</feature>
<dbReference type="Proteomes" id="UP000436468">
    <property type="component" value="Unassembled WGS sequence"/>
</dbReference>
<comment type="function">
    <text evidence="2">Catalyzes cis-trans isomerization of the C2-C3 double bond in maleate to yield fumarate.</text>
</comment>
<reference evidence="3 4" key="1">
    <citation type="submission" date="2019-12" db="EMBL/GenBank/DDBJ databases">
        <title>Draft genome sequences Bradyrhizobium cajani AMBPC1010, Bradyrhizobium pachyrhizi AMBPC1040 and Bradyrhizobium yuanmingense ALSPC3051, three plant growth promoting strains isolated from nodules of Cajanus cajan L. in Dominican Republic.</title>
        <authorList>
            <person name="Flores-Felix J.D."/>
            <person name="Araujo J."/>
            <person name="Diaz-Alcantara C."/>
            <person name="Gonzalez-Andres F."/>
            <person name="Velazquez E."/>
        </authorList>
    </citation>
    <scope>NUCLEOTIDE SEQUENCE [LARGE SCALE GENOMIC DNA]</scope>
    <source>
        <strain evidence="3 4">1040</strain>
    </source>
</reference>